<feature type="domain" description="Nanos-type" evidence="13">
    <location>
        <begin position="102"/>
        <end position="156"/>
    </location>
</feature>
<dbReference type="FunCoup" id="A0A6P8RYU7">
    <property type="interactions" value="60"/>
</dbReference>
<comment type="similarity">
    <text evidence="12">Belongs to the nanos family.</text>
</comment>
<protein>
    <recommendedName>
        <fullName evidence="8">Nanos homolog 1</fullName>
    </recommendedName>
    <alternativeName>
        <fullName evidence="11">Xcat-2 protein</fullName>
    </alternativeName>
</protein>
<evidence type="ECO:0000256" key="3">
    <source>
        <dbReference type="ARBA" id="ARBA00022723"/>
    </source>
</evidence>
<keyword evidence="14" id="KW-1185">Reference proteome</keyword>
<evidence type="ECO:0000256" key="10">
    <source>
        <dbReference type="ARBA" id="ARBA00062604"/>
    </source>
</evidence>
<name>A0A6P8RYU7_GEOSA</name>
<gene>
    <name evidence="15" type="primary">NANOS2</name>
</gene>
<evidence type="ECO:0000256" key="6">
    <source>
        <dbReference type="ARBA" id="ARBA00022845"/>
    </source>
</evidence>
<keyword evidence="5" id="KW-0862">Zinc</keyword>
<evidence type="ECO:0000256" key="8">
    <source>
        <dbReference type="ARBA" id="ARBA00044159"/>
    </source>
</evidence>
<evidence type="ECO:0000256" key="1">
    <source>
        <dbReference type="ARBA" id="ARBA00004496"/>
    </source>
</evidence>
<evidence type="ECO:0000256" key="5">
    <source>
        <dbReference type="ARBA" id="ARBA00022833"/>
    </source>
</evidence>
<dbReference type="InParanoid" id="A0A6P8RYU7"/>
<dbReference type="GO" id="GO:0008270">
    <property type="term" value="F:zinc ion binding"/>
    <property type="evidence" value="ECO:0007669"/>
    <property type="project" value="UniProtKB-KW"/>
</dbReference>
<evidence type="ECO:0000313" key="14">
    <source>
        <dbReference type="Proteomes" id="UP000515159"/>
    </source>
</evidence>
<dbReference type="GO" id="GO:0003723">
    <property type="term" value="F:RNA binding"/>
    <property type="evidence" value="ECO:0007669"/>
    <property type="project" value="UniProtKB-UniRule"/>
</dbReference>
<dbReference type="PROSITE" id="PS51522">
    <property type="entry name" value="ZF_NANOS"/>
    <property type="match status" value="1"/>
</dbReference>
<dbReference type="RefSeq" id="XP_033810343.1">
    <property type="nucleotide sequence ID" value="XM_033954452.1"/>
</dbReference>
<reference evidence="15" key="1">
    <citation type="submission" date="2025-08" db="UniProtKB">
        <authorList>
            <consortium name="RefSeq"/>
        </authorList>
    </citation>
    <scope>IDENTIFICATION</scope>
</reference>
<evidence type="ECO:0000259" key="13">
    <source>
        <dbReference type="PROSITE" id="PS51522"/>
    </source>
</evidence>
<comment type="function">
    <text evidence="9">Acts as a translational repressor. Can mediate repression affecting different steps in the translation process: cap-driven, IRES-driven, polyadenylated RNAs or nonpolyadenylated RNAs. Essential for the development of primordial germ cells (PGCs) by ensuring their proper migration and survival.</text>
</comment>
<evidence type="ECO:0000313" key="15">
    <source>
        <dbReference type="RefSeq" id="XP_033810343.1"/>
    </source>
</evidence>
<dbReference type="Gene3D" id="4.10.60.30">
    <property type="entry name" value="Nanos, RNA-binding domain"/>
    <property type="match status" value="1"/>
</dbReference>
<keyword evidence="6 12" id="KW-0810">Translation regulation</keyword>
<evidence type="ECO:0000256" key="2">
    <source>
        <dbReference type="ARBA" id="ARBA00022490"/>
    </source>
</evidence>
<dbReference type="GeneID" id="117364817"/>
<dbReference type="Pfam" id="PF05741">
    <property type="entry name" value="zf-nanos"/>
    <property type="match status" value="1"/>
</dbReference>
<dbReference type="InterPro" id="IPR038129">
    <property type="entry name" value="Nanos_sf"/>
</dbReference>
<organism evidence="14 15">
    <name type="scientific">Geotrypetes seraphini</name>
    <name type="common">Gaboon caecilian</name>
    <name type="synonym">Caecilia seraphini</name>
    <dbReference type="NCBI Taxonomy" id="260995"/>
    <lineage>
        <taxon>Eukaryota</taxon>
        <taxon>Metazoa</taxon>
        <taxon>Chordata</taxon>
        <taxon>Craniata</taxon>
        <taxon>Vertebrata</taxon>
        <taxon>Euteleostomi</taxon>
        <taxon>Amphibia</taxon>
        <taxon>Gymnophiona</taxon>
        <taxon>Geotrypetes</taxon>
    </lineage>
</organism>
<comment type="subunit">
    <text evidence="10">Interacts with ccnb1.</text>
</comment>
<dbReference type="GO" id="GO:0006417">
    <property type="term" value="P:regulation of translation"/>
    <property type="evidence" value="ECO:0007669"/>
    <property type="project" value="UniProtKB-UniRule"/>
</dbReference>
<evidence type="ECO:0000256" key="12">
    <source>
        <dbReference type="PROSITE-ProRule" id="PRU00855"/>
    </source>
</evidence>
<sequence>MQPITSSFEAPMCPHSFQEFSIWKDYLQLSKLVEVIITERKHEHLEVARARCRLPSNISSAVLGNLLQGERQSNSGHNNSDDQFNHMDSGETIMDQLLTNNICNFCKHNGESKNIYSSHMLKKPDGTIICPVLRKYICPLCGATGDIAHTLKYCPCNQVKQSLYGKSGRNSAGRKTKR</sequence>
<evidence type="ECO:0000256" key="7">
    <source>
        <dbReference type="ARBA" id="ARBA00022884"/>
    </source>
</evidence>
<dbReference type="PANTHER" id="PTHR12887">
    <property type="entry name" value="NANOS PROTEIN"/>
    <property type="match status" value="1"/>
</dbReference>
<comment type="subcellular location">
    <subcellularLocation>
        <location evidence="1">Cytoplasm</location>
    </subcellularLocation>
</comment>
<dbReference type="CTD" id="339345"/>
<evidence type="ECO:0000256" key="11">
    <source>
        <dbReference type="ARBA" id="ARBA00079827"/>
    </source>
</evidence>
<dbReference type="OrthoDB" id="5864971at2759"/>
<dbReference type="FunFam" id="4.10.60.30:FF:000001">
    <property type="entry name" value="nanos homolog 3"/>
    <property type="match status" value="1"/>
</dbReference>
<keyword evidence="7 12" id="KW-0694">RNA-binding</keyword>
<keyword evidence="3" id="KW-0479">Metal-binding</keyword>
<dbReference type="AlphaFoldDB" id="A0A6P8RYU7"/>
<dbReference type="GO" id="GO:0005737">
    <property type="term" value="C:cytoplasm"/>
    <property type="evidence" value="ECO:0007669"/>
    <property type="project" value="UniProtKB-SubCell"/>
</dbReference>
<dbReference type="Proteomes" id="UP000515159">
    <property type="component" value="Chromosome 8"/>
</dbReference>
<dbReference type="InterPro" id="IPR008705">
    <property type="entry name" value="Nanos/Xcar2"/>
</dbReference>
<dbReference type="InterPro" id="IPR024161">
    <property type="entry name" value="Znf_nanos-typ"/>
</dbReference>
<dbReference type="KEGG" id="gsh:117364817"/>
<evidence type="ECO:0000256" key="4">
    <source>
        <dbReference type="ARBA" id="ARBA00022771"/>
    </source>
</evidence>
<evidence type="ECO:0000256" key="9">
    <source>
        <dbReference type="ARBA" id="ARBA00059608"/>
    </source>
</evidence>
<keyword evidence="2" id="KW-0963">Cytoplasm</keyword>
<proteinExistence type="inferred from homology"/>
<accession>A0A6P8RYU7</accession>
<keyword evidence="4 12" id="KW-0863">Zinc-finger</keyword>